<sequence>MNRFAELLDRLAYEPGRNNKIRLLVAYFRETADPDRGYALAALTGALSFKHAKPGLIRDLITERTDPVLFGYSYDYVGDLSETVALMWPKS</sequence>
<reference evidence="1 2" key="1">
    <citation type="submission" date="2019-02" db="EMBL/GenBank/DDBJ databases">
        <title>Novel genomic isolates of S. pyogenes and S. dysgalactiae subsp. equisimilis associated to necrotising fasciitis (NSTI).</title>
        <authorList>
            <person name="Barrantes I."/>
        </authorList>
    </citation>
    <scope>NUCLEOTIDE SEQUENCE [LARGE SCALE GENOMIC DNA]</scope>
    <source>
        <strain evidence="1 2">SPY2028</strain>
    </source>
</reference>
<comment type="caution">
    <text evidence="1">The sequence shown here is derived from an EMBL/GenBank/DDBJ whole genome shotgun (WGS) entry which is preliminary data.</text>
</comment>
<protein>
    <submittedName>
        <fullName evidence="1">ATP-dependent DNA ligase</fullName>
    </submittedName>
</protein>
<keyword evidence="1" id="KW-0436">Ligase</keyword>
<dbReference type="EMBL" id="SJLL01000599">
    <property type="protein sequence ID" value="TYK91517.1"/>
    <property type="molecule type" value="Genomic_DNA"/>
</dbReference>
<accession>A0A5S4T6H7</accession>
<evidence type="ECO:0000313" key="1">
    <source>
        <dbReference type="EMBL" id="TYK91517.1"/>
    </source>
</evidence>
<gene>
    <name evidence="1" type="ORF">E0F66_12980</name>
</gene>
<proteinExistence type="predicted"/>
<evidence type="ECO:0000313" key="2">
    <source>
        <dbReference type="Proteomes" id="UP000324058"/>
    </source>
</evidence>
<name>A0A5S4T6H7_STRPY</name>
<dbReference type="Proteomes" id="UP000324058">
    <property type="component" value="Unassembled WGS sequence"/>
</dbReference>
<dbReference type="GO" id="GO:0016874">
    <property type="term" value="F:ligase activity"/>
    <property type="evidence" value="ECO:0007669"/>
    <property type="project" value="UniProtKB-KW"/>
</dbReference>
<feature type="non-terminal residue" evidence="1">
    <location>
        <position position="91"/>
    </location>
</feature>
<dbReference type="AlphaFoldDB" id="A0A5S4T6H7"/>
<organism evidence="1 2">
    <name type="scientific">Streptococcus pyogenes</name>
    <dbReference type="NCBI Taxonomy" id="1314"/>
    <lineage>
        <taxon>Bacteria</taxon>
        <taxon>Bacillati</taxon>
        <taxon>Bacillota</taxon>
        <taxon>Bacilli</taxon>
        <taxon>Lactobacillales</taxon>
        <taxon>Streptococcaceae</taxon>
        <taxon>Streptococcus</taxon>
    </lineage>
</organism>